<evidence type="ECO:0000313" key="9">
    <source>
        <dbReference type="EMBL" id="BBO69628.1"/>
    </source>
</evidence>
<dbReference type="InterPro" id="IPR036724">
    <property type="entry name" value="Cobalamin-bd_sf"/>
</dbReference>
<comment type="cofactor">
    <cofactor evidence="1">
        <name>adenosylcob(III)alamin</name>
        <dbReference type="ChEBI" id="CHEBI:18408"/>
    </cofactor>
</comment>
<dbReference type="EC" id="5.4.99.2" evidence="3"/>
<evidence type="ECO:0000256" key="6">
    <source>
        <dbReference type="ARBA" id="ARBA00023235"/>
    </source>
</evidence>
<dbReference type="InterPro" id="IPR016176">
    <property type="entry name" value="Cbl-dep_enz_cat"/>
</dbReference>
<gene>
    <name evidence="9" type="primary">yliK</name>
    <name evidence="9" type="ORF">DSCA_35580</name>
</gene>
<dbReference type="EMBL" id="AP021874">
    <property type="protein sequence ID" value="BBO69628.1"/>
    <property type="molecule type" value="Genomic_DNA"/>
</dbReference>
<evidence type="ECO:0000256" key="2">
    <source>
        <dbReference type="ARBA" id="ARBA00008465"/>
    </source>
</evidence>
<name>A0A5K7YLE0_9BACT</name>
<evidence type="ECO:0000313" key="10">
    <source>
        <dbReference type="Proteomes" id="UP000427906"/>
    </source>
</evidence>
<dbReference type="Pfam" id="PF02310">
    <property type="entry name" value="B12-binding"/>
    <property type="match status" value="1"/>
</dbReference>
<keyword evidence="7" id="KW-0170">Cobalt</keyword>
<dbReference type="InterPro" id="IPR006099">
    <property type="entry name" value="MeMalonylCoA_mutase_a/b_cat"/>
</dbReference>
<sequence length="710" mass="77518">MSEHPDLQKWKDLSTKQLRGRPLEDLAWDTPEGIRVNPLYTAEDLEGMPHVNTLPGFAPYVRGPMATMYAGRPWTIRQYAGFSTAKESNAFYRRNLAAGQKGLSVAFDLATHRGYDSDHPRVMGDVGKAGVAIDSVEDMKVLFDQIPLDKMSVSMTMNGAVLPIMAGYIVAAEEQGVRQEQLSGTIQNDILKEYLTRNTYIYPPTPSMRIVSDIIAYCSENMPKFNTVSISGYHMMEAGANSVLQTAFTLADGLEYVRAAIAAGLDIDAFAPRLSFFFGVGMNFFMEIAMLRAARFLWHELIKPFNPKNPKSSMLRTHVQTSGWSLTEQDPYNNVIRTTLEALAAVLGGTQSLHTNSFDEAVGLPTDFSARIARNTQIIIQEESQVCHTVDPLGGSYYIEALTDGIIKEARKIIDEVEELGGMAKAIETGMPKLRVEESAARKQARIDQGLDVIVGVNKYKLDEDTPMDVLEVSDEVREDQIRMIKRLKADRDDDAVRNALGGVTQAAENDGNLLAASIAAIRARATVGEVSDAMEKVFGRFVATTQCISGVYASEYSDNEVIEAIRKRTDGFMDKEGRRPRILLTKMGQDGHDRGIKVVATAFADLGFDVDISPMFQTPEEAAKMAVENDVHLVGASSLAAGHKALVPQLIKALKAAGGDDIQVIVGGVIPPGDYDFLYQAGAVGVFGPGTAITESANKVLNALDNRNA</sequence>
<accession>A0A5K7YLE0</accession>
<dbReference type="NCBIfam" id="NF006944">
    <property type="entry name" value="PRK09426.1"/>
    <property type="match status" value="1"/>
</dbReference>
<keyword evidence="10" id="KW-1185">Reference proteome</keyword>
<dbReference type="InterPro" id="IPR006098">
    <property type="entry name" value="MMCoA_mutase_a_cat"/>
</dbReference>
<keyword evidence="5" id="KW-0479">Metal-binding</keyword>
<evidence type="ECO:0000256" key="7">
    <source>
        <dbReference type="ARBA" id="ARBA00023285"/>
    </source>
</evidence>
<dbReference type="FunFam" id="3.20.20.240:FF:000001">
    <property type="entry name" value="Probable methylmalonyl-coa mutase"/>
    <property type="match status" value="1"/>
</dbReference>
<evidence type="ECO:0000256" key="3">
    <source>
        <dbReference type="ARBA" id="ARBA00012398"/>
    </source>
</evidence>
<dbReference type="Gene3D" id="3.40.50.280">
    <property type="entry name" value="Cobalamin-binding domain"/>
    <property type="match status" value="1"/>
</dbReference>
<organism evidence="9 10">
    <name type="scientific">Desulfosarcina alkanivorans</name>
    <dbReference type="NCBI Taxonomy" id="571177"/>
    <lineage>
        <taxon>Bacteria</taxon>
        <taxon>Pseudomonadati</taxon>
        <taxon>Thermodesulfobacteriota</taxon>
        <taxon>Desulfobacteria</taxon>
        <taxon>Desulfobacterales</taxon>
        <taxon>Desulfosarcinaceae</taxon>
        <taxon>Desulfosarcina</taxon>
    </lineage>
</organism>
<dbReference type="GO" id="GO:0031419">
    <property type="term" value="F:cobalamin binding"/>
    <property type="evidence" value="ECO:0007669"/>
    <property type="project" value="UniProtKB-KW"/>
</dbReference>
<dbReference type="Pfam" id="PF01642">
    <property type="entry name" value="MM_CoA_mutase"/>
    <property type="match status" value="1"/>
</dbReference>
<evidence type="ECO:0000256" key="5">
    <source>
        <dbReference type="ARBA" id="ARBA00022723"/>
    </source>
</evidence>
<comment type="similarity">
    <text evidence="2">Belongs to the methylmalonyl-CoA mutase family.</text>
</comment>
<dbReference type="SUPFAM" id="SSF52242">
    <property type="entry name" value="Cobalamin (vitamin B12)-binding domain"/>
    <property type="match status" value="1"/>
</dbReference>
<dbReference type="NCBIfam" id="TIGR00640">
    <property type="entry name" value="acid_CoA_mut_C"/>
    <property type="match status" value="1"/>
</dbReference>
<dbReference type="AlphaFoldDB" id="A0A5K7YLE0"/>
<dbReference type="GO" id="GO:0019678">
    <property type="term" value="P:propionate metabolic process, methylmalonyl pathway"/>
    <property type="evidence" value="ECO:0007669"/>
    <property type="project" value="TreeGrafter"/>
</dbReference>
<evidence type="ECO:0000256" key="1">
    <source>
        <dbReference type="ARBA" id="ARBA00001922"/>
    </source>
</evidence>
<dbReference type="GO" id="GO:0005737">
    <property type="term" value="C:cytoplasm"/>
    <property type="evidence" value="ECO:0007669"/>
    <property type="project" value="TreeGrafter"/>
</dbReference>
<protein>
    <recommendedName>
        <fullName evidence="3">methylmalonyl-CoA mutase</fullName>
        <ecNumber evidence="3">5.4.99.2</ecNumber>
    </recommendedName>
</protein>
<dbReference type="GO" id="GO:0046872">
    <property type="term" value="F:metal ion binding"/>
    <property type="evidence" value="ECO:0007669"/>
    <property type="project" value="UniProtKB-KW"/>
</dbReference>
<evidence type="ECO:0000256" key="4">
    <source>
        <dbReference type="ARBA" id="ARBA00022628"/>
    </source>
</evidence>
<dbReference type="PROSITE" id="PS51332">
    <property type="entry name" value="B12_BINDING"/>
    <property type="match status" value="1"/>
</dbReference>
<dbReference type="OrthoDB" id="9762378at2"/>
<dbReference type="CDD" id="cd03679">
    <property type="entry name" value="MM_CoA_mutase_alpha_like"/>
    <property type="match status" value="1"/>
</dbReference>
<reference evidence="9 10" key="1">
    <citation type="submission" date="2019-11" db="EMBL/GenBank/DDBJ databases">
        <title>Comparative genomics of hydrocarbon-degrading Desulfosarcina strains.</title>
        <authorList>
            <person name="Watanabe M."/>
            <person name="Kojima H."/>
            <person name="Fukui M."/>
        </authorList>
    </citation>
    <scope>NUCLEOTIDE SEQUENCE [LARGE SCALE GENOMIC DNA]</scope>
    <source>
        <strain evidence="9 10">PL12</strain>
    </source>
</reference>
<dbReference type="Proteomes" id="UP000427906">
    <property type="component" value="Chromosome"/>
</dbReference>
<dbReference type="SUPFAM" id="SSF51703">
    <property type="entry name" value="Cobalamin (vitamin B12)-dependent enzymes"/>
    <property type="match status" value="1"/>
</dbReference>
<dbReference type="PANTHER" id="PTHR48101:SF4">
    <property type="entry name" value="METHYLMALONYL-COA MUTASE, MITOCHONDRIAL"/>
    <property type="match status" value="1"/>
</dbReference>
<dbReference type="NCBIfam" id="TIGR00641">
    <property type="entry name" value="acid_CoA_mut_N"/>
    <property type="match status" value="1"/>
</dbReference>
<dbReference type="CDD" id="cd02071">
    <property type="entry name" value="MM_CoA_mut_B12_BD"/>
    <property type="match status" value="1"/>
</dbReference>
<dbReference type="KEGG" id="dalk:DSCA_35580"/>
<keyword evidence="6" id="KW-0413">Isomerase</keyword>
<evidence type="ECO:0000259" key="8">
    <source>
        <dbReference type="PROSITE" id="PS51332"/>
    </source>
</evidence>
<dbReference type="PANTHER" id="PTHR48101">
    <property type="entry name" value="METHYLMALONYL-COA MUTASE, MITOCHONDRIAL-RELATED"/>
    <property type="match status" value="1"/>
</dbReference>
<dbReference type="InterPro" id="IPR006158">
    <property type="entry name" value="Cobalamin-bd"/>
</dbReference>
<dbReference type="RefSeq" id="WP_155317647.1">
    <property type="nucleotide sequence ID" value="NZ_AP021874.1"/>
</dbReference>
<keyword evidence="4" id="KW-0846">Cobalamin</keyword>
<dbReference type="Gene3D" id="3.20.20.240">
    <property type="entry name" value="Methylmalonyl-CoA mutase"/>
    <property type="match status" value="1"/>
</dbReference>
<dbReference type="InterPro" id="IPR006159">
    <property type="entry name" value="Acid_CoA_mut_C"/>
</dbReference>
<dbReference type="GO" id="GO:0004494">
    <property type="term" value="F:methylmalonyl-CoA mutase activity"/>
    <property type="evidence" value="ECO:0007669"/>
    <property type="project" value="UniProtKB-EC"/>
</dbReference>
<proteinExistence type="inferred from homology"/>
<feature type="domain" description="B12-binding" evidence="8">
    <location>
        <begin position="580"/>
        <end position="710"/>
    </location>
</feature>